<proteinExistence type="predicted"/>
<organism evidence="1 2">
    <name type="scientific">Paractinoplanes bogorensis</name>
    <dbReference type="NCBI Taxonomy" id="1610840"/>
    <lineage>
        <taxon>Bacteria</taxon>
        <taxon>Bacillati</taxon>
        <taxon>Actinomycetota</taxon>
        <taxon>Actinomycetes</taxon>
        <taxon>Micromonosporales</taxon>
        <taxon>Micromonosporaceae</taxon>
        <taxon>Paractinoplanes</taxon>
    </lineage>
</organism>
<dbReference type="Proteomes" id="UP001519654">
    <property type="component" value="Unassembled WGS sequence"/>
</dbReference>
<comment type="caution">
    <text evidence="1">The sequence shown here is derived from an EMBL/GenBank/DDBJ whole genome shotgun (WGS) entry which is preliminary data.</text>
</comment>
<accession>A0ABS5YW85</accession>
<evidence type="ECO:0000313" key="2">
    <source>
        <dbReference type="Proteomes" id="UP001519654"/>
    </source>
</evidence>
<gene>
    <name evidence="1" type="ORF">KOI35_26120</name>
</gene>
<sequence length="789" mass="86721">MLRQPLVTDDPFWRARTEDGNGRIMAGSSLEDVAAWRAMRLSVDLTAQLYHRIGLSPVPRGDDLLTSFEFQSVDCAVENPYGGRIEPPEADVASWAQVVEHRLADLPAGGVGHERCRHAQAQAQVPLMWQVALMLRTARGVRPGPYVRAVPYAKVVKQIGGPVAMADAFDREGTWFLVHSTETCALSPTGGAYFDDGYIDLAGMARHGSTPGELAAAIEDQLAEAPVQPMAAIAWRAGMGAPPIGAEYGIPPWLQAFQDDATIALAVPWGASRELVDAALGIGLVQVEERDLHLILPAGMEAVTCRRVAFLAPRIRVWIHDGFRVTPAPIPARAEVFAAARADSWRLDRDARHTIHHRRLGRVLGDRAARWRWLGQFSHGGEPVDLAVGPMLRVVVDATEPDVMTVPHAIDHWIWAQASLDELRSVVEDLPVEEPVMLSFVVGDPRGQATVNPWTDVQLEMLAGWPLRSEMIRVDRYDSPDPAIDVEQTMPWSTSPVVGERPSPRWAARMQAALTSAAGGPSWPTPEAPIIESARRAHEDLKARGFQPATRRVTSMPAFAINLFGPLTPDGVAAIFEAQGMPVLRAEAPQLFWRDPENRLRDGLTGVDVLLRGFADDLEPVALLVCVKLVEEGFDECQYHQSAANPRRSACRTAAPFGGDPAACFQTRRHDPAQPAPRYFEVLAPATVAHPDGGCPFRVDNEQMRLLALADALRDSGDYTATRVLLCAPKANQAVWRRLDEASRPFQDPEHALLGRLPAEDVLELAGHPEAELMRWRYHLEEDARVHVR</sequence>
<keyword evidence="2" id="KW-1185">Reference proteome</keyword>
<protein>
    <submittedName>
        <fullName evidence="1">Uncharacterized protein</fullName>
    </submittedName>
</protein>
<name>A0ABS5YW85_9ACTN</name>
<dbReference type="EMBL" id="JAHKKG010000008">
    <property type="protein sequence ID" value="MBU2666993.1"/>
    <property type="molecule type" value="Genomic_DNA"/>
</dbReference>
<reference evidence="1 2" key="1">
    <citation type="submission" date="2021-06" db="EMBL/GenBank/DDBJ databases">
        <title>Actinoplanes lichenicola sp. nov., and Actinoplanes ovalisporus sp. nov., isolated from lichen in Thailand.</title>
        <authorList>
            <person name="Saeng-In P."/>
            <person name="Kanchanasin P."/>
            <person name="Yuki M."/>
            <person name="Kudo T."/>
            <person name="Ohkuma M."/>
            <person name="Phongsopitanun W."/>
            <person name="Tanasupawat S."/>
        </authorList>
    </citation>
    <scope>NUCLEOTIDE SEQUENCE [LARGE SCALE GENOMIC DNA]</scope>
    <source>
        <strain evidence="1 2">NBRC 110975</strain>
    </source>
</reference>
<dbReference type="RefSeq" id="WP_215791186.1">
    <property type="nucleotide sequence ID" value="NZ_JAHKKG010000008.1"/>
</dbReference>
<evidence type="ECO:0000313" key="1">
    <source>
        <dbReference type="EMBL" id="MBU2666993.1"/>
    </source>
</evidence>